<evidence type="ECO:0000313" key="3">
    <source>
        <dbReference type="Proteomes" id="UP001596161"/>
    </source>
</evidence>
<evidence type="ECO:0000313" key="2">
    <source>
        <dbReference type="EMBL" id="MFC5269596.1"/>
    </source>
</evidence>
<dbReference type="RefSeq" id="WP_378015977.1">
    <property type="nucleotide sequence ID" value="NZ_JBHSKT010000002.1"/>
</dbReference>
<feature type="chain" id="PRO_5045377918" evidence="1">
    <location>
        <begin position="22"/>
        <end position="117"/>
    </location>
</feature>
<keyword evidence="1" id="KW-0732">Signal</keyword>
<dbReference type="Proteomes" id="UP001596161">
    <property type="component" value="Unassembled WGS sequence"/>
</dbReference>
<keyword evidence="3" id="KW-1185">Reference proteome</keyword>
<name>A0ABW0E8M6_9BACT</name>
<sequence>MKILRSVILLSLLLLSFTVQSQIETVANRKKKLQQLYLGFGAGPALTFAPDLEKHGLMLFSHLNLSFNETTFFRCGLNYTPYFDNLSRYKNLGRFDNQKPLHELHCYYLSVGKRKKT</sequence>
<accession>A0ABW0E8M6</accession>
<evidence type="ECO:0000256" key="1">
    <source>
        <dbReference type="SAM" id="SignalP"/>
    </source>
</evidence>
<organism evidence="2 3">
    <name type="scientific">Adhaeribacter terreus</name>
    <dbReference type="NCBI Taxonomy" id="529703"/>
    <lineage>
        <taxon>Bacteria</taxon>
        <taxon>Pseudomonadati</taxon>
        <taxon>Bacteroidota</taxon>
        <taxon>Cytophagia</taxon>
        <taxon>Cytophagales</taxon>
        <taxon>Hymenobacteraceae</taxon>
        <taxon>Adhaeribacter</taxon>
    </lineage>
</organism>
<protein>
    <submittedName>
        <fullName evidence="2">Uncharacterized protein</fullName>
    </submittedName>
</protein>
<gene>
    <name evidence="2" type="ORF">ACFPIB_03175</name>
</gene>
<comment type="caution">
    <text evidence="2">The sequence shown here is derived from an EMBL/GenBank/DDBJ whole genome shotgun (WGS) entry which is preliminary data.</text>
</comment>
<feature type="signal peptide" evidence="1">
    <location>
        <begin position="1"/>
        <end position="21"/>
    </location>
</feature>
<proteinExistence type="predicted"/>
<dbReference type="EMBL" id="JBHSKT010000002">
    <property type="protein sequence ID" value="MFC5269596.1"/>
    <property type="molecule type" value="Genomic_DNA"/>
</dbReference>
<reference evidence="3" key="1">
    <citation type="journal article" date="2019" name="Int. J. Syst. Evol. Microbiol.">
        <title>The Global Catalogue of Microorganisms (GCM) 10K type strain sequencing project: providing services to taxonomists for standard genome sequencing and annotation.</title>
        <authorList>
            <consortium name="The Broad Institute Genomics Platform"/>
            <consortium name="The Broad Institute Genome Sequencing Center for Infectious Disease"/>
            <person name="Wu L."/>
            <person name="Ma J."/>
        </authorList>
    </citation>
    <scope>NUCLEOTIDE SEQUENCE [LARGE SCALE GENOMIC DNA]</scope>
    <source>
        <strain evidence="3">KACC 12602</strain>
    </source>
</reference>